<reference evidence="1 2" key="1">
    <citation type="journal article" date="2023" name="Science">
        <title>Complex scaffold remodeling in plant triterpene biosynthesis.</title>
        <authorList>
            <person name="De La Pena R."/>
            <person name="Hodgson H."/>
            <person name="Liu J.C."/>
            <person name="Stephenson M.J."/>
            <person name="Martin A.C."/>
            <person name="Owen C."/>
            <person name="Harkess A."/>
            <person name="Leebens-Mack J."/>
            <person name="Jimenez L.E."/>
            <person name="Osbourn A."/>
            <person name="Sattely E.S."/>
        </authorList>
    </citation>
    <scope>NUCLEOTIDE SEQUENCE [LARGE SCALE GENOMIC DNA]</scope>
    <source>
        <strain evidence="2">cv. JPN11</strain>
        <tissue evidence="1">Leaf</tissue>
    </source>
</reference>
<gene>
    <name evidence="1" type="ORF">OWV82_016703</name>
</gene>
<accession>A0ACC1XGS7</accession>
<protein>
    <submittedName>
        <fullName evidence="1">Uncharacterized protein</fullName>
    </submittedName>
</protein>
<evidence type="ECO:0000313" key="1">
    <source>
        <dbReference type="EMBL" id="KAJ4710530.1"/>
    </source>
</evidence>
<organism evidence="1 2">
    <name type="scientific">Melia azedarach</name>
    <name type="common">Chinaberry tree</name>
    <dbReference type="NCBI Taxonomy" id="155640"/>
    <lineage>
        <taxon>Eukaryota</taxon>
        <taxon>Viridiplantae</taxon>
        <taxon>Streptophyta</taxon>
        <taxon>Embryophyta</taxon>
        <taxon>Tracheophyta</taxon>
        <taxon>Spermatophyta</taxon>
        <taxon>Magnoliopsida</taxon>
        <taxon>eudicotyledons</taxon>
        <taxon>Gunneridae</taxon>
        <taxon>Pentapetalae</taxon>
        <taxon>rosids</taxon>
        <taxon>malvids</taxon>
        <taxon>Sapindales</taxon>
        <taxon>Meliaceae</taxon>
        <taxon>Melia</taxon>
    </lineage>
</organism>
<keyword evidence="2" id="KW-1185">Reference proteome</keyword>
<sequence length="77" mass="8093">MVLDTTIINRVFVDFSLCPSSSVPIANPFAPNPTSNPPQVASSLSPTATLSPSLSLTSKTCAFLLQILNLVNKIFSG</sequence>
<evidence type="ECO:0000313" key="2">
    <source>
        <dbReference type="Proteomes" id="UP001164539"/>
    </source>
</evidence>
<dbReference type="Proteomes" id="UP001164539">
    <property type="component" value="Chromosome 9"/>
</dbReference>
<proteinExistence type="predicted"/>
<name>A0ACC1XGS7_MELAZ</name>
<comment type="caution">
    <text evidence="1">The sequence shown here is derived from an EMBL/GenBank/DDBJ whole genome shotgun (WGS) entry which is preliminary data.</text>
</comment>
<dbReference type="EMBL" id="CM051402">
    <property type="protein sequence ID" value="KAJ4710530.1"/>
    <property type="molecule type" value="Genomic_DNA"/>
</dbReference>